<dbReference type="GeneID" id="120266526"/>
<dbReference type="InterPro" id="IPR027417">
    <property type="entry name" value="P-loop_NTPase"/>
</dbReference>
<dbReference type="Pfam" id="PF02861">
    <property type="entry name" value="Clp_N"/>
    <property type="match status" value="1"/>
</dbReference>
<dbReference type="RefSeq" id="XP_039130101.1">
    <property type="nucleotide sequence ID" value="XM_039274167.1"/>
</dbReference>
<dbReference type="AlphaFoldDB" id="A0AB40BRX6"/>
<reference evidence="7" key="1">
    <citation type="submission" date="2025-08" db="UniProtKB">
        <authorList>
            <consortium name="RefSeq"/>
        </authorList>
    </citation>
    <scope>IDENTIFICATION</scope>
</reference>
<evidence type="ECO:0000256" key="1">
    <source>
        <dbReference type="ARBA" id="ARBA00008675"/>
    </source>
</evidence>
<feature type="region of interest" description="Disordered" evidence="4">
    <location>
        <begin position="590"/>
        <end position="615"/>
    </location>
</feature>
<dbReference type="Pfam" id="PF23569">
    <property type="entry name" value="NBD_SMAX1"/>
    <property type="match status" value="1"/>
</dbReference>
<dbReference type="SUPFAM" id="SSF52540">
    <property type="entry name" value="P-loop containing nucleoside triphosphate hydrolases"/>
    <property type="match status" value="1"/>
</dbReference>
<dbReference type="PANTHER" id="PTHR43572:SF13">
    <property type="entry name" value="PROTEIN SUPPRESSOR OF MAX2 1"/>
    <property type="match status" value="1"/>
</dbReference>
<evidence type="ECO:0000256" key="2">
    <source>
        <dbReference type="ARBA" id="ARBA00022737"/>
    </source>
</evidence>
<organism evidence="6 7">
    <name type="scientific">Dioscorea cayennensis subsp. rotundata</name>
    <name type="common">White Guinea yam</name>
    <name type="synonym">Dioscorea rotundata</name>
    <dbReference type="NCBI Taxonomy" id="55577"/>
    <lineage>
        <taxon>Eukaryota</taxon>
        <taxon>Viridiplantae</taxon>
        <taxon>Streptophyta</taxon>
        <taxon>Embryophyta</taxon>
        <taxon>Tracheophyta</taxon>
        <taxon>Spermatophyta</taxon>
        <taxon>Magnoliopsida</taxon>
        <taxon>Liliopsida</taxon>
        <taxon>Dioscoreales</taxon>
        <taxon>Dioscoreaceae</taxon>
        <taxon>Dioscorea</taxon>
    </lineage>
</organism>
<protein>
    <submittedName>
        <fullName evidence="7">Protein SUPPRESSOR OF MAX2 1-like</fullName>
    </submittedName>
</protein>
<evidence type="ECO:0000256" key="3">
    <source>
        <dbReference type="PROSITE-ProRule" id="PRU01251"/>
    </source>
</evidence>
<dbReference type="InterPro" id="IPR051650">
    <property type="entry name" value="SL_signaling_regulator"/>
</dbReference>
<dbReference type="InterPro" id="IPR058680">
    <property type="entry name" value="NBD_SMAX1-like"/>
</dbReference>
<keyword evidence="6" id="KW-1185">Reference proteome</keyword>
<dbReference type="Gene3D" id="3.40.50.300">
    <property type="entry name" value="P-loop containing nucleotide triphosphate hydrolases"/>
    <property type="match status" value="2"/>
</dbReference>
<evidence type="ECO:0000259" key="5">
    <source>
        <dbReference type="PROSITE" id="PS51903"/>
    </source>
</evidence>
<dbReference type="InterPro" id="IPR036628">
    <property type="entry name" value="Clp_N_dom_sf"/>
</dbReference>
<dbReference type="Proteomes" id="UP001515500">
    <property type="component" value="Chromosome 8"/>
</dbReference>
<accession>A0AB40BRX6</accession>
<evidence type="ECO:0000256" key="4">
    <source>
        <dbReference type="SAM" id="MobiDB-lite"/>
    </source>
</evidence>
<gene>
    <name evidence="7" type="primary">LOC120266526</name>
</gene>
<dbReference type="Gene3D" id="1.10.1780.10">
    <property type="entry name" value="Clp, N-terminal domain"/>
    <property type="match status" value="1"/>
</dbReference>
<comment type="similarity">
    <text evidence="1">Belongs to the ClpA/ClpB family.</text>
</comment>
<dbReference type="SUPFAM" id="SSF81923">
    <property type="entry name" value="Double Clp-N motif"/>
    <property type="match status" value="1"/>
</dbReference>
<dbReference type="PANTHER" id="PTHR43572">
    <property type="entry name" value="CHAPERONE PROTEIN CLPD, CHLOROPLASTIC"/>
    <property type="match status" value="1"/>
</dbReference>
<name>A0AB40BRX6_DIOCR</name>
<proteinExistence type="inferred from homology"/>
<dbReference type="PROSITE" id="PS51903">
    <property type="entry name" value="CLP_R"/>
    <property type="match status" value="1"/>
</dbReference>
<evidence type="ECO:0000313" key="7">
    <source>
        <dbReference type="RefSeq" id="XP_039130101.1"/>
    </source>
</evidence>
<keyword evidence="2 3" id="KW-0677">Repeat</keyword>
<dbReference type="InterPro" id="IPR004176">
    <property type="entry name" value="Clp_R_N"/>
</dbReference>
<feature type="domain" description="Clp R" evidence="5">
    <location>
        <begin position="8"/>
        <end position="167"/>
    </location>
</feature>
<evidence type="ECO:0000313" key="6">
    <source>
        <dbReference type="Proteomes" id="UP001515500"/>
    </source>
</evidence>
<sequence>MRAELATVRQTLTPAAGAVLTAAISEASRRSHSQTTPLHVAATLLASPSSMLRQACLRSHPTTSHPLQCRALELCFSVAIDRLPKTSSAVEPPLSNALVAALKRAQAHQRRGCPEIQQQLLLSVRVELEQLVVSILDDPSVSRVMREASFSSPAVKAAIESKSVCKNLKLEAQQVNTRAEEVKRVMEILSRAKKRNPVLVGEAGAASVLKEVLERVELGEVAGVKARVVALGSEMKVGEVEEMIERERGSSGVVVDMGDLKWVMESGGAVVKEMTRVLKRFTGVGGGGGGGGCARVWVVGTATCETYLRCQVYHPCMERDWNLQPVSIASRPPPPSPHSLFQRNGMVSSMGLISGEQGVDASRTYEKRESLNILPPWLQLATAACRPCQVNEQEANCKEASHPESPKTDLVLGRTTKDIDTFKKLLQGITEMVSWHLEAAPSSAINAVMQTKPRGDKWLLFSGRDRVAKTKMVTALSELTFGSGPIYVSFDDDFELDKNFRGRQLVDHVVNTIKHNQFAVIVVEDIDKADVLVQGMVKHAIKHGRLIDSYGRESSLGNVIVILTAELPPEDLEYSHESIIHCEQKILQPADSSSHVENSLGKRKADWMSSSERSEKQRKDSCLSFDLNLAAEVDEDSLEASQNSSNITIEHELISIKKLSKW</sequence>